<evidence type="ECO:0000259" key="10">
    <source>
        <dbReference type="Pfam" id="PF16916"/>
    </source>
</evidence>
<feature type="transmembrane region" description="Helical" evidence="8">
    <location>
        <begin position="12"/>
        <end position="33"/>
    </location>
</feature>
<dbReference type="AlphaFoldDB" id="A0A975WC78"/>
<evidence type="ECO:0000256" key="3">
    <source>
        <dbReference type="ARBA" id="ARBA00022448"/>
    </source>
</evidence>
<evidence type="ECO:0000256" key="4">
    <source>
        <dbReference type="ARBA" id="ARBA00022475"/>
    </source>
</evidence>
<dbReference type="Pfam" id="PF16916">
    <property type="entry name" value="ZT_dimer"/>
    <property type="match status" value="1"/>
</dbReference>
<comment type="caution">
    <text evidence="11">The sequence shown here is derived from an EMBL/GenBank/DDBJ whole genome shotgun (WGS) entry which is preliminary data.</text>
</comment>
<evidence type="ECO:0000256" key="2">
    <source>
        <dbReference type="ARBA" id="ARBA00008114"/>
    </source>
</evidence>
<keyword evidence="3" id="KW-0813">Transport</keyword>
<dbReference type="InterPro" id="IPR036837">
    <property type="entry name" value="Cation_efflux_CTD_sf"/>
</dbReference>
<name>A0A975WC78_9RHOB</name>
<dbReference type="InterPro" id="IPR050291">
    <property type="entry name" value="CDF_Transporter"/>
</dbReference>
<dbReference type="GeneID" id="80819469"/>
<dbReference type="Proteomes" id="UP000182932">
    <property type="component" value="Unassembled WGS sequence"/>
</dbReference>
<evidence type="ECO:0000256" key="8">
    <source>
        <dbReference type="SAM" id="Phobius"/>
    </source>
</evidence>
<dbReference type="PANTHER" id="PTHR43840">
    <property type="entry name" value="MITOCHONDRIAL METAL TRANSPORTER 1-RELATED"/>
    <property type="match status" value="1"/>
</dbReference>
<feature type="transmembrane region" description="Helical" evidence="8">
    <location>
        <begin position="119"/>
        <end position="138"/>
    </location>
</feature>
<dbReference type="Gene3D" id="1.20.1510.10">
    <property type="entry name" value="Cation efflux protein transmembrane domain"/>
    <property type="match status" value="1"/>
</dbReference>
<accession>A0A975WC78</accession>
<dbReference type="PANTHER" id="PTHR43840:SF41">
    <property type="entry name" value="CATION-EFFLUX PUMP FIEF"/>
    <property type="match status" value="1"/>
</dbReference>
<feature type="domain" description="Cation efflux protein transmembrane" evidence="9">
    <location>
        <begin position="17"/>
        <end position="211"/>
    </location>
</feature>
<dbReference type="InterPro" id="IPR027469">
    <property type="entry name" value="Cation_efflux_TMD_sf"/>
</dbReference>
<protein>
    <submittedName>
        <fullName evidence="11">Ferrous-iron efflux pump FieF</fullName>
    </submittedName>
</protein>
<dbReference type="InterPro" id="IPR058533">
    <property type="entry name" value="Cation_efflux_TM"/>
</dbReference>
<comment type="similarity">
    <text evidence="2">Belongs to the cation diffusion facilitator (CDF) transporter (TC 2.A.4) family.</text>
</comment>
<evidence type="ECO:0000256" key="1">
    <source>
        <dbReference type="ARBA" id="ARBA00004141"/>
    </source>
</evidence>
<reference evidence="11 12" key="1">
    <citation type="submission" date="2016-10" db="EMBL/GenBank/DDBJ databases">
        <authorList>
            <person name="Varghese N."/>
            <person name="Submissions S."/>
        </authorList>
    </citation>
    <scope>NUCLEOTIDE SEQUENCE [LARGE SCALE GENOMIC DNA]</scope>
    <source>
        <strain evidence="11 12">FF3</strain>
    </source>
</reference>
<dbReference type="SUPFAM" id="SSF161111">
    <property type="entry name" value="Cation efflux protein transmembrane domain-like"/>
    <property type="match status" value="1"/>
</dbReference>
<dbReference type="SUPFAM" id="SSF160240">
    <property type="entry name" value="Cation efflux protein cytoplasmic domain-like"/>
    <property type="match status" value="1"/>
</dbReference>
<dbReference type="GO" id="GO:0015093">
    <property type="term" value="F:ferrous iron transmembrane transporter activity"/>
    <property type="evidence" value="ECO:0007669"/>
    <property type="project" value="TreeGrafter"/>
</dbReference>
<evidence type="ECO:0000313" key="11">
    <source>
        <dbReference type="EMBL" id="SEJ86826.1"/>
    </source>
</evidence>
<feature type="transmembrane region" description="Helical" evidence="8">
    <location>
        <begin position="85"/>
        <end position="107"/>
    </location>
</feature>
<organism evidence="11 12">
    <name type="scientific">Marinovum algicola</name>
    <dbReference type="NCBI Taxonomy" id="42444"/>
    <lineage>
        <taxon>Bacteria</taxon>
        <taxon>Pseudomonadati</taxon>
        <taxon>Pseudomonadota</taxon>
        <taxon>Alphaproteobacteria</taxon>
        <taxon>Rhodobacterales</taxon>
        <taxon>Roseobacteraceae</taxon>
        <taxon>Marinovum</taxon>
    </lineage>
</organism>
<keyword evidence="4" id="KW-1003">Cell membrane</keyword>
<evidence type="ECO:0000259" key="9">
    <source>
        <dbReference type="Pfam" id="PF01545"/>
    </source>
</evidence>
<dbReference type="GO" id="GO:0015341">
    <property type="term" value="F:zinc efflux antiporter activity"/>
    <property type="evidence" value="ECO:0007669"/>
    <property type="project" value="TreeGrafter"/>
</dbReference>
<feature type="transmembrane region" description="Helical" evidence="8">
    <location>
        <begin position="185"/>
        <end position="203"/>
    </location>
</feature>
<dbReference type="RefSeq" id="WP_074837480.1">
    <property type="nucleotide sequence ID" value="NZ_FNYY01000012.1"/>
</dbReference>
<keyword evidence="6 8" id="KW-1133">Transmembrane helix</keyword>
<feature type="domain" description="Cation efflux protein cytoplasmic" evidence="10">
    <location>
        <begin position="217"/>
        <end position="288"/>
    </location>
</feature>
<dbReference type="Gene3D" id="3.30.70.1350">
    <property type="entry name" value="Cation efflux protein, cytoplasmic domain"/>
    <property type="match status" value="1"/>
</dbReference>
<keyword evidence="7 8" id="KW-0472">Membrane</keyword>
<evidence type="ECO:0000256" key="7">
    <source>
        <dbReference type="ARBA" id="ARBA00023136"/>
    </source>
</evidence>
<dbReference type="InterPro" id="IPR002524">
    <property type="entry name" value="Cation_efflux"/>
</dbReference>
<feature type="transmembrane region" description="Helical" evidence="8">
    <location>
        <begin position="158"/>
        <end position="179"/>
    </location>
</feature>
<feature type="transmembrane region" description="Helical" evidence="8">
    <location>
        <begin position="39"/>
        <end position="64"/>
    </location>
</feature>
<dbReference type="GO" id="GO:0015086">
    <property type="term" value="F:cadmium ion transmembrane transporter activity"/>
    <property type="evidence" value="ECO:0007669"/>
    <property type="project" value="TreeGrafter"/>
</dbReference>
<evidence type="ECO:0000313" key="12">
    <source>
        <dbReference type="Proteomes" id="UP000182932"/>
    </source>
</evidence>
<keyword evidence="5 8" id="KW-0812">Transmembrane</keyword>
<dbReference type="Pfam" id="PF01545">
    <property type="entry name" value="Cation_efflux"/>
    <property type="match status" value="1"/>
</dbReference>
<proteinExistence type="inferred from homology"/>
<evidence type="ECO:0000256" key="6">
    <source>
        <dbReference type="ARBA" id="ARBA00022989"/>
    </source>
</evidence>
<dbReference type="EMBL" id="FNYY01000012">
    <property type="protein sequence ID" value="SEJ86826.1"/>
    <property type="molecule type" value="Genomic_DNA"/>
</dbReference>
<comment type="subcellular location">
    <subcellularLocation>
        <location evidence="1">Membrane</location>
        <topology evidence="1">Multi-pass membrane protein</topology>
    </subcellularLocation>
</comment>
<dbReference type="InterPro" id="IPR027470">
    <property type="entry name" value="Cation_efflux_CTD"/>
</dbReference>
<keyword evidence="12" id="KW-1185">Reference proteome</keyword>
<evidence type="ECO:0000256" key="5">
    <source>
        <dbReference type="ARBA" id="ARBA00022692"/>
    </source>
</evidence>
<dbReference type="GO" id="GO:0005886">
    <property type="term" value="C:plasma membrane"/>
    <property type="evidence" value="ECO:0007669"/>
    <property type="project" value="TreeGrafter"/>
</dbReference>
<dbReference type="NCBIfam" id="TIGR01297">
    <property type="entry name" value="CDF"/>
    <property type="match status" value="1"/>
</dbReference>
<dbReference type="GO" id="GO:0006882">
    <property type="term" value="P:intracellular zinc ion homeostasis"/>
    <property type="evidence" value="ECO:0007669"/>
    <property type="project" value="TreeGrafter"/>
</dbReference>
<sequence>MVEQTARRRLNKAAGLASVGVAGVLVLAKLWAFAATGSLAIAASAADSALDLLVSATAFMAILYAARPPDADHAFGHSSAEDLAALAQSVAISVAGVAIGLSAFARFSADAPPVLRAEGLGLAIMGGSFALTLALVLFQRWVARRTGNRIVAADSLHYLGDLIPNLGAILSLLAARYLGVVIVDTLVALLAAALMIIGAARIAKQAVDSLMDRKAPDAIEGIIAALARDHPGVRDFHDLKTRMAGSQIFVVLHIELDGDQSLREAHDIGADLRQKILAACPNADVTIHKDVWQGG</sequence>
<gene>
    <name evidence="11" type="ORF">SAMN04487940_11268</name>
</gene>